<protein>
    <submittedName>
        <fullName evidence="1">Uncharacterized protein</fullName>
    </submittedName>
</protein>
<reference evidence="1" key="1">
    <citation type="journal article" date="2015" name="Nature">
        <title>Complex archaea that bridge the gap between prokaryotes and eukaryotes.</title>
        <authorList>
            <person name="Spang A."/>
            <person name="Saw J.H."/>
            <person name="Jorgensen S.L."/>
            <person name="Zaremba-Niedzwiedzka K."/>
            <person name="Martijn J."/>
            <person name="Lind A.E."/>
            <person name="van Eijk R."/>
            <person name="Schleper C."/>
            <person name="Guy L."/>
            <person name="Ettema T.J."/>
        </authorList>
    </citation>
    <scope>NUCLEOTIDE SEQUENCE</scope>
</reference>
<name>A0A0F9H3V0_9ZZZZ</name>
<comment type="caution">
    <text evidence="1">The sequence shown here is derived from an EMBL/GenBank/DDBJ whole genome shotgun (WGS) entry which is preliminary data.</text>
</comment>
<organism evidence="1">
    <name type="scientific">marine sediment metagenome</name>
    <dbReference type="NCBI Taxonomy" id="412755"/>
    <lineage>
        <taxon>unclassified sequences</taxon>
        <taxon>metagenomes</taxon>
        <taxon>ecological metagenomes</taxon>
    </lineage>
</organism>
<proteinExistence type="predicted"/>
<dbReference type="AlphaFoldDB" id="A0A0F9H3V0"/>
<sequence>MTAAVQFTAATFRDGALPMTLEDATRLTATYGGIHKFAFEDDINETFANLDDWTTDAGATATISSNRLSLTGGGDSGEWYRTVHDTTVPVGFVASFDWVSGDGGAFFFNRHSTGKCFIAWFSGSFVAFSAINAAGATTNHFVIMPYGISAPSRVQVAVRYSLDNVDDTRKWIHGAIFSDGVCYAAFAYDVGGTSLDWEGDGVGFAAYESQNLIVDNFTISDVHRIVDWATIDIGHSPGSGMTRAIGSTRVRYMCRYDNTLKMWRPGNRDSDWTVGEGRAVREDTRDDTGATSHVRLQAAIHEADGFDEDGGMQRGHNFLLYNDPNITSEREAWLESYRVLHDAMERASIARFIIPPNYLLEPYDRITIDGDDWRVMSINTSISTSGSGIKIQQRIDAQKYEEQHLPKRRETNKYAYVNGTWKDFSDTLP</sequence>
<evidence type="ECO:0000313" key="1">
    <source>
        <dbReference type="EMBL" id="KKL76295.1"/>
    </source>
</evidence>
<gene>
    <name evidence="1" type="ORF">LCGC14_2046320</name>
</gene>
<accession>A0A0F9H3V0</accession>
<dbReference type="EMBL" id="LAZR01024091">
    <property type="protein sequence ID" value="KKL76295.1"/>
    <property type="molecule type" value="Genomic_DNA"/>
</dbReference>